<dbReference type="FunFam" id="3.40.50.10490:FF:000002">
    <property type="entry name" value="Glutamine--fructose-6-phosphate aminotransferase [isomerizing]"/>
    <property type="match status" value="1"/>
</dbReference>
<dbReference type="GO" id="GO:0005975">
    <property type="term" value="P:carbohydrate metabolic process"/>
    <property type="evidence" value="ECO:0007669"/>
    <property type="project" value="UniProtKB-UniRule"/>
</dbReference>
<evidence type="ECO:0000256" key="4">
    <source>
        <dbReference type="ARBA" id="ARBA00022576"/>
    </source>
</evidence>
<dbReference type="PROSITE" id="PS51464">
    <property type="entry name" value="SIS"/>
    <property type="match status" value="2"/>
</dbReference>
<dbReference type="EMBL" id="BX569689">
    <property type="protein sequence ID" value="CAE06660.1"/>
    <property type="molecule type" value="Genomic_DNA"/>
</dbReference>
<dbReference type="PANTHER" id="PTHR10937">
    <property type="entry name" value="GLUCOSAMINE--FRUCTOSE-6-PHOSPHATE AMINOTRANSFERASE, ISOMERIZING"/>
    <property type="match status" value="1"/>
</dbReference>
<dbReference type="AlphaFoldDB" id="Q7U9V8"/>
<dbReference type="NCBIfam" id="NF001484">
    <property type="entry name" value="PRK00331.1"/>
    <property type="match status" value="1"/>
</dbReference>
<dbReference type="InterPro" id="IPR017932">
    <property type="entry name" value="GATase_2_dom"/>
</dbReference>
<dbReference type="InterPro" id="IPR035490">
    <property type="entry name" value="GlmS/FrlB_SIS"/>
</dbReference>
<keyword evidence="12" id="KW-1185">Reference proteome</keyword>
<dbReference type="GO" id="GO:0006047">
    <property type="term" value="P:UDP-N-acetylglucosamine metabolic process"/>
    <property type="evidence" value="ECO:0007669"/>
    <property type="project" value="TreeGrafter"/>
</dbReference>
<comment type="subcellular location">
    <subcellularLocation>
        <location evidence="8">Cytoplasm</location>
    </subcellularLocation>
</comment>
<dbReference type="InterPro" id="IPR005855">
    <property type="entry name" value="GFAT"/>
</dbReference>
<reference evidence="11 12" key="1">
    <citation type="journal article" date="2003" name="Nature">
        <title>The genome of a motile marine Synechococcus.</title>
        <authorList>
            <person name="Palenik B."/>
            <person name="Brahamsha B."/>
            <person name="Larimer F."/>
            <person name="Land M."/>
            <person name="Hauser L."/>
            <person name="Chain P."/>
            <person name="Lamerdin J."/>
            <person name="Regala W."/>
            <person name="Allen E.A."/>
            <person name="McCarren J."/>
            <person name="Paulsen I."/>
            <person name="Dufresne A."/>
            <person name="Partensky F."/>
            <person name="Webb E."/>
            <person name="Waterbury J."/>
        </authorList>
    </citation>
    <scope>NUCLEOTIDE SEQUENCE [LARGE SCALE GENOMIC DNA]</scope>
    <source>
        <strain evidence="11 12">WH8102</strain>
    </source>
</reference>
<evidence type="ECO:0000256" key="5">
    <source>
        <dbReference type="ARBA" id="ARBA00022679"/>
    </source>
</evidence>
<dbReference type="InterPro" id="IPR029055">
    <property type="entry name" value="Ntn_hydrolases_N"/>
</dbReference>
<dbReference type="PANTHER" id="PTHR10937:SF0">
    <property type="entry name" value="GLUTAMINE--FRUCTOSE-6-PHOSPHATE TRANSAMINASE (ISOMERIZING)"/>
    <property type="match status" value="1"/>
</dbReference>
<dbReference type="InterPro" id="IPR046348">
    <property type="entry name" value="SIS_dom_sf"/>
</dbReference>
<evidence type="ECO:0000256" key="1">
    <source>
        <dbReference type="ARBA" id="ARBA00001031"/>
    </source>
</evidence>
<comment type="function">
    <text evidence="8">Catalyzes the first step in hexosamine metabolism, converting fructose-6P into glucosamine-6P using glutamine as a nitrogen source.</text>
</comment>
<feature type="active site" description="Nucleophile; for GATase activity" evidence="8">
    <location>
        <position position="2"/>
    </location>
</feature>
<protein>
    <recommendedName>
        <fullName evidence="3 8">Glutamine--fructose-6-phosphate aminotransferase [isomerizing]</fullName>
        <ecNumber evidence="2 8">2.6.1.16</ecNumber>
    </recommendedName>
    <alternativeName>
        <fullName evidence="8">D-fructose-6-phosphate amidotransferase</fullName>
    </alternativeName>
    <alternativeName>
        <fullName evidence="8">GFAT</fullName>
    </alternativeName>
    <alternativeName>
        <fullName evidence="8">Glucosamine-6-phosphate synthase</fullName>
    </alternativeName>
    <alternativeName>
        <fullName evidence="8">Hexosephosphate aminotransferase</fullName>
    </alternativeName>
    <alternativeName>
        <fullName evidence="8">L-glutamine--D-fructose-6-phosphate amidotransferase</fullName>
    </alternativeName>
</protein>
<dbReference type="Gene3D" id="3.40.50.10490">
    <property type="entry name" value="Glucose-6-phosphate isomerase like protein, domain 1"/>
    <property type="match status" value="2"/>
</dbReference>
<gene>
    <name evidence="8 11" type="primary">glmS</name>
    <name evidence="11" type="ordered locus">SYNW0145</name>
</gene>
<dbReference type="GO" id="GO:0006487">
    <property type="term" value="P:protein N-linked glycosylation"/>
    <property type="evidence" value="ECO:0007669"/>
    <property type="project" value="TreeGrafter"/>
</dbReference>
<evidence type="ECO:0000259" key="9">
    <source>
        <dbReference type="PROSITE" id="PS51278"/>
    </source>
</evidence>
<dbReference type="Pfam" id="PF01380">
    <property type="entry name" value="SIS"/>
    <property type="match status" value="2"/>
</dbReference>
<dbReference type="GO" id="GO:0046349">
    <property type="term" value="P:amino sugar biosynthetic process"/>
    <property type="evidence" value="ECO:0007669"/>
    <property type="project" value="UniProtKB-ARBA"/>
</dbReference>
<organism evidence="11 12">
    <name type="scientific">Parasynechococcus marenigrum (strain WH8102)</name>
    <dbReference type="NCBI Taxonomy" id="84588"/>
    <lineage>
        <taxon>Bacteria</taxon>
        <taxon>Bacillati</taxon>
        <taxon>Cyanobacteriota</taxon>
        <taxon>Cyanophyceae</taxon>
        <taxon>Synechococcales</taxon>
        <taxon>Prochlorococcaceae</taxon>
        <taxon>Parasynechococcus</taxon>
        <taxon>Parasynechococcus marenigrum</taxon>
    </lineage>
</organism>
<dbReference type="Pfam" id="PF13522">
    <property type="entry name" value="GATase_6"/>
    <property type="match status" value="1"/>
</dbReference>
<evidence type="ECO:0000256" key="8">
    <source>
        <dbReference type="HAMAP-Rule" id="MF_00164"/>
    </source>
</evidence>
<evidence type="ECO:0000256" key="2">
    <source>
        <dbReference type="ARBA" id="ARBA00012916"/>
    </source>
</evidence>
<dbReference type="HAMAP" id="MF_00164">
    <property type="entry name" value="GlmS"/>
    <property type="match status" value="1"/>
</dbReference>
<keyword evidence="5 8" id="KW-0808">Transferase</keyword>
<sequence>MCGIVALVGSQPAAPQLLEGLRQLEYRGYDSAGLATVTSQGQLTCLRAKGKLVNLSQRVEALGAPGQCGIGHTRWATHGKPEERNAHPHRSVDGGVAVVQNGIIENHRQLRDGLEASGVEFQSETDTEVIPHLVSAELHRRLQNGEQPSGSTLLQAVQTVLPQLQGAYALAVIWEKAPGALVVARRAAPLLIGLGEGEFLCASDTPALAGFTRTILPMEDGEVALLSPLGVELYDGEGVRQQRMPTLLTGTDHVADKREFRHFMLKEIHEQPETAALWVSRHLPEGLPASMPVALPFDEAFYAGIERIEILACGTSRHAALVGAHLLEQFAGLPTAVHYASEFRYAPPPLAPNTLTIGVTQSGETADTLAALAMEAQRRCAHPDPAYASRQLGVTNRPESSLSRQVPHILDIGAGVEVGVAATKTFTGQLLAFYGLAMAFATRSGSRSAAEIQTLADELRMLPQQLQELVSLHDQRSEALAHRFAETQDVIFLGRGINYPIALEGALKLKEISYIHAEGYPAGEMKHGPIALLDAHVPVVSIAVPGTVFEKVLSNAQEAKARDARLIGVAPEGPDTALFDDLLPVPEVSEWLSPLLTVVPMQLLSYHIAAHRGLDVDQPRNLAKSVTVE</sequence>
<dbReference type="eggNOG" id="COG0449">
    <property type="taxonomic scope" value="Bacteria"/>
</dbReference>
<dbReference type="InterPro" id="IPR047084">
    <property type="entry name" value="GFAT_N"/>
</dbReference>
<feature type="domain" description="SIS" evidence="10">
    <location>
        <begin position="297"/>
        <end position="446"/>
    </location>
</feature>
<keyword evidence="7" id="KW-0315">Glutamine amidotransferase</keyword>
<name>Q7U9V8_PARMW</name>
<feature type="domain" description="Glutamine amidotransferase type-2" evidence="9">
    <location>
        <begin position="2"/>
        <end position="229"/>
    </location>
</feature>
<dbReference type="GO" id="GO:0004360">
    <property type="term" value="F:glutamine-fructose-6-phosphate transaminase (isomerizing) activity"/>
    <property type="evidence" value="ECO:0007669"/>
    <property type="project" value="UniProtKB-UniRule"/>
</dbReference>
<evidence type="ECO:0000256" key="6">
    <source>
        <dbReference type="ARBA" id="ARBA00022737"/>
    </source>
</evidence>
<dbReference type="NCBIfam" id="TIGR01135">
    <property type="entry name" value="glmS"/>
    <property type="match status" value="1"/>
</dbReference>
<dbReference type="Proteomes" id="UP000001422">
    <property type="component" value="Chromosome"/>
</dbReference>
<evidence type="ECO:0000256" key="3">
    <source>
        <dbReference type="ARBA" id="ARBA00016090"/>
    </source>
</evidence>
<dbReference type="STRING" id="84588.SYNW0145"/>
<keyword evidence="6" id="KW-0677">Repeat</keyword>
<dbReference type="FunFam" id="3.60.20.10:FF:000006">
    <property type="entry name" value="Glutamine--fructose-6-phosphate aminotransferase [isomerizing]"/>
    <property type="match status" value="1"/>
</dbReference>
<dbReference type="Gene3D" id="3.60.20.10">
    <property type="entry name" value="Glutamine Phosphoribosylpyrophosphate, subunit 1, domain 1"/>
    <property type="match status" value="1"/>
</dbReference>
<accession>Q7U9V8</accession>
<feature type="domain" description="SIS" evidence="10">
    <location>
        <begin position="480"/>
        <end position="619"/>
    </location>
</feature>
<dbReference type="EC" id="2.6.1.16" evidence="2 8"/>
<dbReference type="HOGENOM" id="CLU_012520_5_2_3"/>
<dbReference type="RefSeq" id="WP_011127021.1">
    <property type="nucleotide sequence ID" value="NC_005070.1"/>
</dbReference>
<dbReference type="SUPFAM" id="SSF53697">
    <property type="entry name" value="SIS domain"/>
    <property type="match status" value="1"/>
</dbReference>
<dbReference type="InterPro" id="IPR001347">
    <property type="entry name" value="SIS_dom"/>
</dbReference>
<dbReference type="KEGG" id="syw:SYNW0145"/>
<feature type="active site" description="For Fru-6P isomerization activity" evidence="8">
    <location>
        <position position="624"/>
    </location>
</feature>
<evidence type="ECO:0000256" key="7">
    <source>
        <dbReference type="ARBA" id="ARBA00022962"/>
    </source>
</evidence>
<dbReference type="SUPFAM" id="SSF56235">
    <property type="entry name" value="N-terminal nucleophile aminohydrolases (Ntn hydrolases)"/>
    <property type="match status" value="1"/>
</dbReference>
<dbReference type="InterPro" id="IPR035466">
    <property type="entry name" value="GlmS/AgaS_SIS"/>
</dbReference>
<feature type="initiator methionine" description="Removed" evidence="8">
    <location>
        <position position="1"/>
    </location>
</feature>
<dbReference type="CDD" id="cd05009">
    <property type="entry name" value="SIS_GlmS_GlmD_2"/>
    <property type="match status" value="1"/>
</dbReference>
<dbReference type="GO" id="GO:0006002">
    <property type="term" value="P:fructose 6-phosphate metabolic process"/>
    <property type="evidence" value="ECO:0007669"/>
    <property type="project" value="TreeGrafter"/>
</dbReference>
<keyword evidence="4 8" id="KW-0032">Aminotransferase</keyword>
<proteinExistence type="inferred from homology"/>
<comment type="catalytic activity">
    <reaction evidence="1 8">
        <text>D-fructose 6-phosphate + L-glutamine = D-glucosamine 6-phosphate + L-glutamate</text>
        <dbReference type="Rhea" id="RHEA:13237"/>
        <dbReference type="ChEBI" id="CHEBI:29985"/>
        <dbReference type="ChEBI" id="CHEBI:58359"/>
        <dbReference type="ChEBI" id="CHEBI:58725"/>
        <dbReference type="ChEBI" id="CHEBI:61527"/>
        <dbReference type="EC" id="2.6.1.16"/>
    </reaction>
</comment>
<evidence type="ECO:0000259" key="10">
    <source>
        <dbReference type="PROSITE" id="PS51464"/>
    </source>
</evidence>
<comment type="subunit">
    <text evidence="8">Homodimer.</text>
</comment>
<dbReference type="GO" id="GO:0005829">
    <property type="term" value="C:cytosol"/>
    <property type="evidence" value="ECO:0007669"/>
    <property type="project" value="TreeGrafter"/>
</dbReference>
<keyword evidence="8" id="KW-0963">Cytoplasm</keyword>
<evidence type="ECO:0000313" key="11">
    <source>
        <dbReference type="EMBL" id="CAE06660.1"/>
    </source>
</evidence>
<dbReference type="GO" id="GO:0097367">
    <property type="term" value="F:carbohydrate derivative binding"/>
    <property type="evidence" value="ECO:0007669"/>
    <property type="project" value="InterPro"/>
</dbReference>
<dbReference type="CDD" id="cd05008">
    <property type="entry name" value="SIS_GlmS_GlmD_1"/>
    <property type="match status" value="1"/>
</dbReference>
<evidence type="ECO:0000313" key="12">
    <source>
        <dbReference type="Proteomes" id="UP000001422"/>
    </source>
</evidence>
<dbReference type="CDD" id="cd00714">
    <property type="entry name" value="GFAT"/>
    <property type="match status" value="1"/>
</dbReference>
<dbReference type="PROSITE" id="PS51278">
    <property type="entry name" value="GATASE_TYPE_2"/>
    <property type="match status" value="1"/>
</dbReference>